<evidence type="ECO:0000256" key="4">
    <source>
        <dbReference type="ARBA" id="ARBA00022598"/>
    </source>
</evidence>
<dbReference type="Proteomes" id="UP000249065">
    <property type="component" value="Unassembled WGS sequence"/>
</dbReference>
<dbReference type="InterPro" id="IPR035434">
    <property type="entry name" value="GCL_bact_plant"/>
</dbReference>
<evidence type="ECO:0000256" key="5">
    <source>
        <dbReference type="ARBA" id="ARBA00022684"/>
    </source>
</evidence>
<comment type="caution">
    <text evidence="11">The sequence shown here is derived from an EMBL/GenBank/DDBJ whole genome shotgun (WGS) entry which is preliminary data.</text>
</comment>
<keyword evidence="5" id="KW-0317">Glutathione biosynthesis</keyword>
<comment type="function">
    <text evidence="10">Catalyzes the synthesis of gamma-glutamylcysteine (gamma-GC).</text>
</comment>
<accession>A0A327MCA0</accession>
<dbReference type="EMBL" id="QLIX01000001">
    <property type="protein sequence ID" value="RAI60630.1"/>
    <property type="molecule type" value="Genomic_DNA"/>
</dbReference>
<keyword evidence="8" id="KW-0809">Transit peptide</keyword>
<dbReference type="GO" id="GO:0005524">
    <property type="term" value="F:ATP binding"/>
    <property type="evidence" value="ECO:0007669"/>
    <property type="project" value="UniProtKB-UniRule"/>
</dbReference>
<sequence>MSNPGEADLTPITSVRQLAEWFAAGGKPRTEWGVGTEHEKFGFFRDGHATPAYEGAAGIRAILAGLEGKGWAPILDAGNPIGLKRGAASISLEPAGQLELSGAVLPDLHATWRELREHLREVHEVAGPLGLGFASLGFHPLHSREQMPWMPKGRYAIMRRYMPKVGSLGLDMMLRTCTVQANLDYGGEADMAEKLRVSLALQPVATALFANSPFTEGRPNGFRSMRAQVWTDTDNARTGIPAVVFEPGFGFERFAEWLLDVPMYFVMRDGKWLDAAGRSFRDFLDGRLDILPGERATIGDFADHVTTAFTDVRLKRFLEMRGSDAGSPAMLVAQPALWVGLLYDAAAQKAAAALVRDWTVEEIRALRATVPRQALAAEIRGRRVQAVARDVLAIARDGLRARGLGEEVYLAPLEEIAESGLTQADRLLQLYERAWDGDAAEALLHAEV</sequence>
<keyword evidence="6 10" id="KW-0547">Nucleotide-binding</keyword>
<comment type="catalytic activity">
    <reaction evidence="10">
        <text>L-cysteine + L-glutamate + ATP = gamma-L-glutamyl-L-cysteine + ADP + phosphate + H(+)</text>
        <dbReference type="Rhea" id="RHEA:13285"/>
        <dbReference type="ChEBI" id="CHEBI:15378"/>
        <dbReference type="ChEBI" id="CHEBI:29985"/>
        <dbReference type="ChEBI" id="CHEBI:30616"/>
        <dbReference type="ChEBI" id="CHEBI:35235"/>
        <dbReference type="ChEBI" id="CHEBI:43474"/>
        <dbReference type="ChEBI" id="CHEBI:58173"/>
        <dbReference type="ChEBI" id="CHEBI:456216"/>
        <dbReference type="EC" id="6.3.2.2"/>
    </reaction>
</comment>
<protein>
    <recommendedName>
        <fullName evidence="10">Glutamate--cysteine ligase</fullName>
        <ecNumber evidence="10">6.3.2.2</ecNumber>
    </recommendedName>
</protein>
<reference evidence="12" key="1">
    <citation type="submission" date="2018-06" db="EMBL/GenBank/DDBJ databases">
        <authorList>
            <person name="Khan S.A."/>
        </authorList>
    </citation>
    <scope>NUCLEOTIDE SEQUENCE [LARGE SCALE GENOMIC DNA]</scope>
    <source>
        <strain evidence="12">DB-1506</strain>
    </source>
</reference>
<dbReference type="Pfam" id="PF04107">
    <property type="entry name" value="GCS2"/>
    <property type="match status" value="1"/>
</dbReference>
<dbReference type="NCBIfam" id="TIGR01436">
    <property type="entry name" value="glu_cys_lig_pln"/>
    <property type="match status" value="1"/>
</dbReference>
<dbReference type="RefSeq" id="WP_111467764.1">
    <property type="nucleotide sequence ID" value="NZ_QLIX01000001.1"/>
</dbReference>
<proteinExistence type="inferred from homology"/>
<dbReference type="OrthoDB" id="9780152at2"/>
<evidence type="ECO:0000256" key="10">
    <source>
        <dbReference type="PIRNR" id="PIRNR017901"/>
    </source>
</evidence>
<keyword evidence="7 10" id="KW-0067">ATP-binding</keyword>
<evidence type="ECO:0000256" key="3">
    <source>
        <dbReference type="ARBA" id="ARBA00011153"/>
    </source>
</evidence>
<evidence type="ECO:0000256" key="6">
    <source>
        <dbReference type="ARBA" id="ARBA00022741"/>
    </source>
</evidence>
<dbReference type="PANTHER" id="PTHR34378:SF1">
    <property type="entry name" value="GLUTAMATE--CYSTEINE LIGASE, CHLOROPLASTIC"/>
    <property type="match status" value="1"/>
</dbReference>
<comment type="subunit">
    <text evidence="3">Homodimer or monomer when oxidized or reduced, respectively.</text>
</comment>
<dbReference type="PANTHER" id="PTHR34378">
    <property type="entry name" value="GLUTAMATE--CYSTEINE LIGASE, CHLOROPLASTIC"/>
    <property type="match status" value="1"/>
</dbReference>
<comment type="similarity">
    <text evidence="2">Belongs to the carboxylate-amine ligase family. Glutamate--cysteine ligase type 2 subfamily.</text>
</comment>
<dbReference type="GO" id="GO:0004357">
    <property type="term" value="F:glutamate-cysteine ligase activity"/>
    <property type="evidence" value="ECO:0007669"/>
    <property type="project" value="UniProtKB-UniRule"/>
</dbReference>
<dbReference type="InterPro" id="IPR014746">
    <property type="entry name" value="Gln_synth/guanido_kin_cat_dom"/>
</dbReference>
<evidence type="ECO:0000313" key="12">
    <source>
        <dbReference type="Proteomes" id="UP000249065"/>
    </source>
</evidence>
<dbReference type="PIRSF" id="PIRSF017901">
    <property type="entry name" value="GCL"/>
    <property type="match status" value="1"/>
</dbReference>
<dbReference type="AlphaFoldDB" id="A0A327MCA0"/>
<dbReference type="EC" id="6.3.2.2" evidence="10"/>
<dbReference type="SUPFAM" id="SSF55931">
    <property type="entry name" value="Glutamine synthetase/guanido kinase"/>
    <property type="match status" value="1"/>
</dbReference>
<keyword evidence="4 10" id="KW-0436">Ligase</keyword>
<dbReference type="Gene3D" id="3.30.590.20">
    <property type="match status" value="1"/>
</dbReference>
<gene>
    <name evidence="11" type="ORF">DOO78_00390</name>
</gene>
<evidence type="ECO:0000256" key="7">
    <source>
        <dbReference type="ARBA" id="ARBA00022840"/>
    </source>
</evidence>
<dbReference type="InterPro" id="IPR006336">
    <property type="entry name" value="GCS2"/>
</dbReference>
<evidence type="ECO:0000256" key="8">
    <source>
        <dbReference type="ARBA" id="ARBA00022946"/>
    </source>
</evidence>
<evidence type="ECO:0000313" key="11">
    <source>
        <dbReference type="EMBL" id="RAI60630.1"/>
    </source>
</evidence>
<name>A0A327MCA0_9PROT</name>
<evidence type="ECO:0000256" key="2">
    <source>
        <dbReference type="ARBA" id="ARBA00010253"/>
    </source>
</evidence>
<keyword evidence="12" id="KW-1185">Reference proteome</keyword>
<evidence type="ECO:0000256" key="1">
    <source>
        <dbReference type="ARBA" id="ARBA00005006"/>
    </source>
</evidence>
<comment type="similarity">
    <text evidence="10">Belongs to the glutamate--cysteine ligase type 2 family. EgtA subfamily.</text>
</comment>
<keyword evidence="9" id="KW-1015">Disulfide bond</keyword>
<comment type="pathway">
    <text evidence="1">Sulfur metabolism; glutathione biosynthesis; glutathione from L-cysteine and L-glutamate: step 1/2.</text>
</comment>
<dbReference type="InterPro" id="IPR011556">
    <property type="entry name" value="Glut_cys_lig_pln_type"/>
</dbReference>
<dbReference type="GO" id="GO:0006750">
    <property type="term" value="P:glutathione biosynthetic process"/>
    <property type="evidence" value="ECO:0007669"/>
    <property type="project" value="UniProtKB-UniRule"/>
</dbReference>
<evidence type="ECO:0000256" key="9">
    <source>
        <dbReference type="ARBA" id="ARBA00023157"/>
    </source>
</evidence>
<organism evidence="11 12">
    <name type="scientific">Roseicella frigidaeris</name>
    <dbReference type="NCBI Taxonomy" id="2230885"/>
    <lineage>
        <taxon>Bacteria</taxon>
        <taxon>Pseudomonadati</taxon>
        <taxon>Pseudomonadota</taxon>
        <taxon>Alphaproteobacteria</taxon>
        <taxon>Acetobacterales</taxon>
        <taxon>Roseomonadaceae</taxon>
        <taxon>Roseicella</taxon>
    </lineage>
</organism>